<comment type="cofactor">
    <cofactor evidence="1">
        <name>adenosylcob(III)alamin</name>
        <dbReference type="ChEBI" id="CHEBI:18408"/>
    </cofactor>
</comment>
<dbReference type="GO" id="GO:0009263">
    <property type="term" value="P:deoxyribonucleotide biosynthetic process"/>
    <property type="evidence" value="ECO:0007669"/>
    <property type="project" value="UniProtKB-KW"/>
</dbReference>
<feature type="non-terminal residue" evidence="15">
    <location>
        <position position="298"/>
    </location>
</feature>
<dbReference type="Pfam" id="PF00317">
    <property type="entry name" value="Ribonuc_red_lgN"/>
    <property type="match status" value="1"/>
</dbReference>
<comment type="function">
    <text evidence="12">Provides the precursors necessary for DNA synthesis. Catalyzes the biosynthesis of deoxyribonucleotides from the corresponding ribonucleotides.</text>
</comment>
<dbReference type="InterPro" id="IPR000788">
    <property type="entry name" value="RNR_lg_C"/>
</dbReference>
<comment type="similarity">
    <text evidence="12">Belongs to the ribonucleoside diphosphate reductase large chain family.</text>
</comment>
<evidence type="ECO:0000256" key="8">
    <source>
        <dbReference type="ARBA" id="ARBA00023116"/>
    </source>
</evidence>
<evidence type="ECO:0000256" key="4">
    <source>
        <dbReference type="ARBA" id="ARBA00022628"/>
    </source>
</evidence>
<evidence type="ECO:0000256" key="10">
    <source>
        <dbReference type="ARBA" id="ARBA00023285"/>
    </source>
</evidence>
<comment type="catalytic activity">
    <reaction evidence="11 12">
        <text>a 2'-deoxyribonucleoside 5'-diphosphate + [thioredoxin]-disulfide + H2O = a ribonucleoside 5'-diphosphate + [thioredoxin]-dithiol</text>
        <dbReference type="Rhea" id="RHEA:23252"/>
        <dbReference type="Rhea" id="RHEA-COMP:10698"/>
        <dbReference type="Rhea" id="RHEA-COMP:10700"/>
        <dbReference type="ChEBI" id="CHEBI:15377"/>
        <dbReference type="ChEBI" id="CHEBI:29950"/>
        <dbReference type="ChEBI" id="CHEBI:50058"/>
        <dbReference type="ChEBI" id="CHEBI:57930"/>
        <dbReference type="ChEBI" id="CHEBI:73316"/>
        <dbReference type="EC" id="1.17.4.1"/>
    </reaction>
</comment>
<dbReference type="InterPro" id="IPR013509">
    <property type="entry name" value="RNR_lsu_N"/>
</dbReference>
<dbReference type="GO" id="GO:0004748">
    <property type="term" value="F:ribonucleoside-diphosphate reductase activity, thioredoxin disulfide as acceptor"/>
    <property type="evidence" value="ECO:0007669"/>
    <property type="project" value="UniProtKB-EC"/>
</dbReference>
<comment type="similarity">
    <text evidence="2">Belongs to the ribonucleoside diphosphate reductase class-2 family.</text>
</comment>
<dbReference type="PANTHER" id="PTHR43371:SF1">
    <property type="entry name" value="RIBONUCLEOSIDE-DIPHOSPHATE REDUCTASE"/>
    <property type="match status" value="1"/>
</dbReference>
<evidence type="ECO:0000313" key="16">
    <source>
        <dbReference type="Proteomes" id="UP000230484"/>
    </source>
</evidence>
<keyword evidence="6" id="KW-0547">Nucleotide-binding</keyword>
<dbReference type="UniPathway" id="UPA00326"/>
<evidence type="ECO:0000256" key="12">
    <source>
        <dbReference type="RuleBase" id="RU003410"/>
    </source>
</evidence>
<dbReference type="Pfam" id="PF02867">
    <property type="entry name" value="Ribonuc_red_lgC"/>
    <property type="match status" value="1"/>
</dbReference>
<dbReference type="Proteomes" id="UP000230484">
    <property type="component" value="Unassembled WGS sequence"/>
</dbReference>
<proteinExistence type="inferred from homology"/>
<organism evidence="15 16">
    <name type="scientific">Candidatus Woesebacteria bacterium CG_4_9_14_3_um_filter_39_10</name>
    <dbReference type="NCBI Taxonomy" id="1975056"/>
    <lineage>
        <taxon>Bacteria</taxon>
        <taxon>Candidatus Woeseibacteriota</taxon>
    </lineage>
</organism>
<keyword evidence="5" id="KW-0237">DNA synthesis</keyword>
<name>A0A2M7X9X1_9BACT</name>
<evidence type="ECO:0000259" key="13">
    <source>
        <dbReference type="Pfam" id="PF00317"/>
    </source>
</evidence>
<keyword evidence="9" id="KW-1015">Disulfide bond</keyword>
<dbReference type="EMBL" id="PFWW01000015">
    <property type="protein sequence ID" value="PJA42963.1"/>
    <property type="molecule type" value="Genomic_DNA"/>
</dbReference>
<comment type="caution">
    <text evidence="15">The sequence shown here is derived from an EMBL/GenBank/DDBJ whole genome shotgun (WGS) entry which is preliminary data.</text>
</comment>
<keyword evidence="7 12" id="KW-0560">Oxidoreductase</keyword>
<evidence type="ECO:0000256" key="7">
    <source>
        <dbReference type="ARBA" id="ARBA00023002"/>
    </source>
</evidence>
<dbReference type="SUPFAM" id="SSF51998">
    <property type="entry name" value="PFL-like glycyl radical enzymes"/>
    <property type="match status" value="1"/>
</dbReference>
<keyword evidence="10" id="KW-0170">Cobalt</keyword>
<dbReference type="EC" id="1.17.4.1" evidence="3 12"/>
<dbReference type="CDD" id="cd02888">
    <property type="entry name" value="RNR_II_dimer"/>
    <property type="match status" value="1"/>
</dbReference>
<sequence>MPKIPKDLKKGVWTEQAVKVLEERYLKKDNNGKTIETPEEMCWRVSWEVASAEARWGKTKKEILETAKDYYNLLVKHEFLPNSPTLMNAGTGNNLQYSACFVIPVEDSIEGIFDALKYQALIHKTGGGTGFSFSRLRPHGSMVKTSSGTASGPVSFMRIFDAATNEVKQGGKRRGANMGILRVDHPDILEFIHCKEEGGITNFNISVGITDKFIEAYKEGKDYELINPKTKEVSGKLSAKLVFDEIVKSAWKTGDPGVIFIDRMNEGTSNPVPLLGPIESTNPCGEVPLYPFDSCNLG</sequence>
<gene>
    <name evidence="15" type="ORF">CO176_00790</name>
</gene>
<evidence type="ECO:0000256" key="3">
    <source>
        <dbReference type="ARBA" id="ARBA00012274"/>
    </source>
</evidence>
<accession>A0A2M7X9X1</accession>
<dbReference type="PANTHER" id="PTHR43371">
    <property type="entry name" value="VITAMIN B12-DEPENDENT RIBONUCLEOTIDE REDUCTASE"/>
    <property type="match status" value="1"/>
</dbReference>
<dbReference type="InterPro" id="IPR013344">
    <property type="entry name" value="RNR_NrdJ/NrdZ"/>
</dbReference>
<evidence type="ECO:0000256" key="11">
    <source>
        <dbReference type="ARBA" id="ARBA00047754"/>
    </source>
</evidence>
<dbReference type="Gene3D" id="3.20.70.20">
    <property type="match status" value="1"/>
</dbReference>
<reference evidence="16" key="1">
    <citation type="submission" date="2017-09" db="EMBL/GenBank/DDBJ databases">
        <title>Depth-based differentiation of microbial function through sediment-hosted aquifers and enrichment of novel symbionts in the deep terrestrial subsurface.</title>
        <authorList>
            <person name="Probst A.J."/>
            <person name="Ladd B."/>
            <person name="Jarett J.K."/>
            <person name="Geller-Mcgrath D.E."/>
            <person name="Sieber C.M.K."/>
            <person name="Emerson J.B."/>
            <person name="Anantharaman K."/>
            <person name="Thomas B.C."/>
            <person name="Malmstrom R."/>
            <person name="Stieglmeier M."/>
            <person name="Klingl A."/>
            <person name="Woyke T."/>
            <person name="Ryan C.M."/>
            <person name="Banfield J.F."/>
        </authorList>
    </citation>
    <scope>NUCLEOTIDE SEQUENCE [LARGE SCALE GENOMIC DNA]</scope>
</reference>
<dbReference type="GO" id="GO:0005524">
    <property type="term" value="F:ATP binding"/>
    <property type="evidence" value="ECO:0007669"/>
    <property type="project" value="InterPro"/>
</dbReference>
<dbReference type="AlphaFoldDB" id="A0A2M7X9X1"/>
<dbReference type="InterPro" id="IPR050862">
    <property type="entry name" value="RdRp_reductase_class-2"/>
</dbReference>
<evidence type="ECO:0000313" key="15">
    <source>
        <dbReference type="EMBL" id="PJA42963.1"/>
    </source>
</evidence>
<evidence type="ECO:0000256" key="2">
    <source>
        <dbReference type="ARBA" id="ARBA00007405"/>
    </source>
</evidence>
<dbReference type="GO" id="GO:0031419">
    <property type="term" value="F:cobalamin binding"/>
    <property type="evidence" value="ECO:0007669"/>
    <property type="project" value="UniProtKB-KW"/>
</dbReference>
<evidence type="ECO:0000256" key="5">
    <source>
        <dbReference type="ARBA" id="ARBA00022634"/>
    </source>
</evidence>
<evidence type="ECO:0000256" key="6">
    <source>
        <dbReference type="ARBA" id="ARBA00022741"/>
    </source>
</evidence>
<evidence type="ECO:0000256" key="9">
    <source>
        <dbReference type="ARBA" id="ARBA00023157"/>
    </source>
</evidence>
<evidence type="ECO:0000256" key="1">
    <source>
        <dbReference type="ARBA" id="ARBA00001922"/>
    </source>
</evidence>
<keyword evidence="4" id="KW-0846">Cobalamin</keyword>
<keyword evidence="8 12" id="KW-0215">Deoxyribonucleotide synthesis</keyword>
<feature type="domain" description="Ribonucleotide reductase large subunit C-terminal" evidence="14">
    <location>
        <begin position="98"/>
        <end position="298"/>
    </location>
</feature>
<dbReference type="GO" id="GO:0071897">
    <property type="term" value="P:DNA biosynthetic process"/>
    <property type="evidence" value="ECO:0007669"/>
    <property type="project" value="UniProtKB-KW"/>
</dbReference>
<protein>
    <recommendedName>
        <fullName evidence="3 12">Ribonucleoside-diphosphate reductase</fullName>
        <ecNumber evidence="3 12">1.17.4.1</ecNumber>
    </recommendedName>
</protein>
<feature type="domain" description="Ribonucleotide reductase large subunit N-terminal" evidence="13">
    <location>
        <begin position="14"/>
        <end position="93"/>
    </location>
</feature>
<evidence type="ECO:0000259" key="14">
    <source>
        <dbReference type="Pfam" id="PF02867"/>
    </source>
</evidence>